<name>A0ACC5SVN1_ENSAD</name>
<proteinExistence type="predicted"/>
<organism evidence="1 2">
    <name type="scientific">Ensifer adhaerens</name>
    <name type="common">Sinorhizobium morelense</name>
    <dbReference type="NCBI Taxonomy" id="106592"/>
    <lineage>
        <taxon>Bacteria</taxon>
        <taxon>Pseudomonadati</taxon>
        <taxon>Pseudomonadota</taxon>
        <taxon>Alphaproteobacteria</taxon>
        <taxon>Hyphomicrobiales</taxon>
        <taxon>Rhizobiaceae</taxon>
        <taxon>Sinorhizobium/Ensifer group</taxon>
        <taxon>Ensifer</taxon>
    </lineage>
</organism>
<dbReference type="EMBL" id="JAGGJR010000003">
    <property type="protein sequence ID" value="MBP1872947.1"/>
    <property type="molecule type" value="Genomic_DNA"/>
</dbReference>
<comment type="caution">
    <text evidence="1">The sequence shown here is derived from an EMBL/GenBank/DDBJ whole genome shotgun (WGS) entry which is preliminary data.</text>
</comment>
<dbReference type="Proteomes" id="UP000823773">
    <property type="component" value="Unassembled WGS sequence"/>
</dbReference>
<keyword evidence="2" id="KW-1185">Reference proteome</keyword>
<evidence type="ECO:0000313" key="1">
    <source>
        <dbReference type="EMBL" id="MBP1872947.1"/>
    </source>
</evidence>
<reference evidence="1" key="1">
    <citation type="submission" date="2021-03" db="EMBL/GenBank/DDBJ databases">
        <title>Genomic Encyclopedia of Type Strains, Phase IV (KMG-IV): sequencing the most valuable type-strain genomes for metagenomic binning, comparative biology and taxonomic classification.</title>
        <authorList>
            <person name="Goeker M."/>
        </authorList>
    </citation>
    <scope>NUCLEOTIDE SEQUENCE</scope>
    <source>
        <strain evidence="1">DSM 18131</strain>
    </source>
</reference>
<gene>
    <name evidence="1" type="ORF">J2Z19_002659</name>
</gene>
<dbReference type="EC" id="3.5.2.6" evidence="1"/>
<protein>
    <submittedName>
        <fullName evidence="1">Metallo-beta-lactamase class B</fullName>
        <ecNumber evidence="1">3.5.2.6</ecNumber>
    </submittedName>
</protein>
<keyword evidence="1" id="KW-0378">Hydrolase</keyword>
<accession>A0ACC5SVN1</accession>
<sequence length="286" mass="30581">MRTLKRLGLATVVATFCMASAATADNADWSRPTKPFRVVGNIYYVGTKGLSAYLITSGRKAILLDGTLKSTAALVEDNIAALGFKLSDVKIIVTSHAHYDHVGGVAQIKRDSGAKLHAIAADRWALENGLHDGETSYKRGTFSPVKVDHVLADGDAVTLGDVSMKATLTSGHTPGCTTWSTSAIEDGRALKVVFPCSVTVAGNKLFGNRRYPGIVGDFEVSFDRLAAMKADVVLPAHPEFADVLGRAARRNAGDKDAFVDPGLLGRIVEQSRAAFKKELARQRARQ</sequence>
<evidence type="ECO:0000313" key="2">
    <source>
        <dbReference type="Proteomes" id="UP000823773"/>
    </source>
</evidence>